<dbReference type="PROSITE" id="PS51037">
    <property type="entry name" value="YEATS"/>
    <property type="match status" value="1"/>
</dbReference>
<feature type="compositionally biased region" description="Basic and acidic residues" evidence="3">
    <location>
        <begin position="444"/>
        <end position="457"/>
    </location>
</feature>
<feature type="domain" description="YEATS" evidence="4">
    <location>
        <begin position="1"/>
        <end position="137"/>
    </location>
</feature>
<proteinExistence type="predicted"/>
<dbReference type="Pfam" id="PF03366">
    <property type="entry name" value="YEATS"/>
    <property type="match status" value="1"/>
</dbReference>
<dbReference type="GeneID" id="100375710"/>
<dbReference type="PANTHER" id="PTHR47827">
    <property type="entry name" value="AHD DOMAIN-CONTAINING PROTEIN"/>
    <property type="match status" value="1"/>
</dbReference>
<evidence type="ECO:0000313" key="6">
    <source>
        <dbReference type="RefSeq" id="XP_002732768.1"/>
    </source>
</evidence>
<feature type="compositionally biased region" description="Low complexity" evidence="3">
    <location>
        <begin position="335"/>
        <end position="344"/>
    </location>
</feature>
<dbReference type="CDD" id="cd16906">
    <property type="entry name" value="YEATS_AF-9_like"/>
    <property type="match status" value="1"/>
</dbReference>
<evidence type="ECO:0000256" key="1">
    <source>
        <dbReference type="ARBA" id="ARBA00023242"/>
    </source>
</evidence>
<evidence type="ECO:0000256" key="3">
    <source>
        <dbReference type="SAM" id="MobiDB-lite"/>
    </source>
</evidence>
<dbReference type="InterPro" id="IPR055129">
    <property type="entry name" value="YEATS_dom"/>
</dbReference>
<evidence type="ECO:0000313" key="5">
    <source>
        <dbReference type="Proteomes" id="UP000694865"/>
    </source>
</evidence>
<organism evidence="5 6">
    <name type="scientific">Saccoglossus kowalevskii</name>
    <name type="common">Acorn worm</name>
    <dbReference type="NCBI Taxonomy" id="10224"/>
    <lineage>
        <taxon>Eukaryota</taxon>
        <taxon>Metazoa</taxon>
        <taxon>Hemichordata</taxon>
        <taxon>Enteropneusta</taxon>
        <taxon>Harrimaniidae</taxon>
        <taxon>Saccoglossus</taxon>
    </lineage>
</organism>
<gene>
    <name evidence="6" type="primary">LOC100375710</name>
</gene>
<keyword evidence="5" id="KW-1185">Reference proteome</keyword>
<evidence type="ECO:0000259" key="4">
    <source>
        <dbReference type="PROSITE" id="PS51037"/>
    </source>
</evidence>
<dbReference type="Proteomes" id="UP000694865">
    <property type="component" value="Unplaced"/>
</dbReference>
<feature type="compositionally biased region" description="Basic residues" evidence="3">
    <location>
        <begin position="273"/>
        <end position="282"/>
    </location>
</feature>
<feature type="compositionally biased region" description="Acidic residues" evidence="3">
    <location>
        <begin position="321"/>
        <end position="330"/>
    </location>
</feature>
<feature type="compositionally biased region" description="Basic and acidic residues" evidence="3">
    <location>
        <begin position="203"/>
        <end position="225"/>
    </location>
</feature>
<feature type="compositionally biased region" description="Low complexity" evidence="3">
    <location>
        <begin position="384"/>
        <end position="402"/>
    </location>
</feature>
<dbReference type="Gene3D" id="2.60.40.1970">
    <property type="entry name" value="YEATS domain"/>
    <property type="match status" value="1"/>
</dbReference>
<dbReference type="PANTHER" id="PTHR47827:SF3">
    <property type="entry name" value="AF-9 ANC1 HOMOLOGY DOMAIN-CONTAINING PROTEIN"/>
    <property type="match status" value="1"/>
</dbReference>
<reference evidence="6" key="1">
    <citation type="submission" date="2025-08" db="UniProtKB">
        <authorList>
            <consortium name="RefSeq"/>
        </authorList>
    </citation>
    <scope>IDENTIFICATION</scope>
    <source>
        <tissue evidence="6">Testes</tissue>
    </source>
</reference>
<feature type="compositionally biased region" description="Polar residues" evidence="3">
    <location>
        <begin position="160"/>
        <end position="169"/>
    </location>
</feature>
<sequence>MTTQCVQVKLELGHRASFRKKPTVEGFTHEWWVFVRGPEGSNIQHFVDKVVFHLHDSFPKPKRVVKEPPYQVAESGYAGFTLPIEVYFKNKEEPKKVRFEYDLFLHLEGCPPVNHIRCEKLTFNNPTEDFRRKLIKAGGVGIIPGEATLSTPPSMPNGADESSSTSIISHTPKYMPEGFIKGKPYPGLPPPMVLPPKKQKSHSSKEKSMVKGPKEQSKTGNKEPKSTAAKAPMKRQPSPSPEESSKKKRKRSSSKESSHKSSKEKSSGDKSKSKEKKIKSSKPKTESHSSDLFAPEIKVERKPKPLPLPPKKDLPPFDAEVSTEEKDDDSNEAHSPSSSISFTSLPVAGAGALRTMWRELEDHDDDDDEDDDQEIVTPFQNELSQSSVHHSDSESNASLSLSTGIPVAPTNIEKPNSEKPKQKSPSHSSSSQKEKKKSSKRSSKNGEKKNKHSESRSKSSNTSTDLYLKELVDLHTKLMALRDRNFLQKVVNLIEETGAFVLTPTTFNFDLCSLDKTTVKKLQSCVEEIAVT</sequence>
<accession>A0ABM0GLT8</accession>
<protein>
    <submittedName>
        <fullName evidence="6">Protein AF-9-like</fullName>
    </submittedName>
</protein>
<feature type="compositionally biased region" description="Acidic residues" evidence="3">
    <location>
        <begin position="362"/>
        <end position="374"/>
    </location>
</feature>
<feature type="region of interest" description="Disordered" evidence="3">
    <location>
        <begin position="145"/>
        <end position="462"/>
    </location>
</feature>
<dbReference type="InterPro" id="IPR040930">
    <property type="entry name" value="AF-9_AHD"/>
</dbReference>
<dbReference type="InterPro" id="IPR038704">
    <property type="entry name" value="YEAST_sf"/>
</dbReference>
<dbReference type="InterPro" id="IPR052790">
    <property type="entry name" value="YEATS_domain"/>
</dbReference>
<evidence type="ECO:0000256" key="2">
    <source>
        <dbReference type="PROSITE-ProRule" id="PRU00376"/>
    </source>
</evidence>
<name>A0ABM0GLT8_SACKO</name>
<feature type="compositionally biased region" description="Basic and acidic residues" evidence="3">
    <location>
        <begin position="253"/>
        <end position="272"/>
    </location>
</feature>
<dbReference type="RefSeq" id="XP_002732768.1">
    <property type="nucleotide sequence ID" value="XM_002732722.2"/>
</dbReference>
<dbReference type="Gene3D" id="1.20.1270.290">
    <property type="match status" value="1"/>
</dbReference>
<keyword evidence="1 2" id="KW-0539">Nucleus</keyword>
<feature type="compositionally biased region" description="Basic residues" evidence="3">
    <location>
        <begin position="434"/>
        <end position="443"/>
    </location>
</feature>
<dbReference type="Pfam" id="PF17793">
    <property type="entry name" value="AHD"/>
    <property type="match status" value="1"/>
</dbReference>
<comment type="subcellular location">
    <subcellularLocation>
        <location evidence="2">Nucleus</location>
    </subcellularLocation>
</comment>